<dbReference type="CDD" id="cd00146">
    <property type="entry name" value="PKD"/>
    <property type="match status" value="1"/>
</dbReference>
<proteinExistence type="predicted"/>
<evidence type="ECO:0008006" key="4">
    <source>
        <dbReference type="Google" id="ProtNLM"/>
    </source>
</evidence>
<dbReference type="Pfam" id="PF13585">
    <property type="entry name" value="CHU_C"/>
    <property type="match status" value="1"/>
</dbReference>
<feature type="signal peptide" evidence="1">
    <location>
        <begin position="1"/>
        <end position="22"/>
    </location>
</feature>
<protein>
    <recommendedName>
        <fullName evidence="4">Gliding motility-associated C-terminal domain-containing protein</fullName>
    </recommendedName>
</protein>
<gene>
    <name evidence="2" type="ORF">DVK85_13005</name>
</gene>
<keyword evidence="1" id="KW-0732">Signal</keyword>
<dbReference type="EMBL" id="CP031188">
    <property type="protein sequence ID" value="AXG75098.1"/>
    <property type="molecule type" value="Genomic_DNA"/>
</dbReference>
<dbReference type="OrthoDB" id="9765926at2"/>
<evidence type="ECO:0000313" key="2">
    <source>
        <dbReference type="EMBL" id="AXG75098.1"/>
    </source>
</evidence>
<evidence type="ECO:0000256" key="1">
    <source>
        <dbReference type="SAM" id="SignalP"/>
    </source>
</evidence>
<dbReference type="SUPFAM" id="SSF49299">
    <property type="entry name" value="PKD domain"/>
    <property type="match status" value="1"/>
</dbReference>
<dbReference type="InterPro" id="IPR013783">
    <property type="entry name" value="Ig-like_fold"/>
</dbReference>
<keyword evidence="3" id="KW-1185">Reference proteome</keyword>
<evidence type="ECO:0000313" key="3">
    <source>
        <dbReference type="Proteomes" id="UP000253951"/>
    </source>
</evidence>
<dbReference type="Gene3D" id="2.60.40.10">
    <property type="entry name" value="Immunoglobulins"/>
    <property type="match status" value="1"/>
</dbReference>
<sequence>MKIRLLHYTAILLTLITTSASAQYIQVNDTYTAQQLVEDVLVNSPCASVSNFSVLGGNFDSGAQSYGYFTATGTSFPFQNGIVLSTGSAVAAQGPNTSLLDDGAGMSWPGDQDLGQALGINNSVNSTILEFDFIPLGNKISFDYMLSSEEYHDTAPCSYSDGFAFLLKEANTDNPYQNLAVVPNTDIPVKVTSVHPDIPGACGPQNEEYFDAFNGNEHPTNFNGQTKVMQAQANVTPGTLYHIKLVIADEGNYRYDSAIFIGGGSFEVITELGPDRLLARDNPVCEGNTLTLDATFDTAIGYQWYKNDIALTDETNPTYTVTSAGVYSVSVQLTTGCASDGEITIEYATNPESVTRTLIQCDDNNDGLTTFNIELATPLVTNDNTDLWVNYYESYDNAENGIDVITSTTSYQNTTPNQELYARVQNQYGCHSISIITLATSVNGITNPTPIASCDEDDTDDGFFELDLNQRNDEILQGLPDDLELLYYLTVEDALEAVNPIPNPESFTNTVSGGQTVYARIYNGSECYGIAELELIIYTFGESFATEDVYICDDTPLILNPGSQYTSYKWDTTPEQSTQTITVTEPGIYTVTVTNNFGCEASKTYTVLQSGIAINATIVIHDFRGKKNSITITPLGLGDYEYSLDGLTYQDSQYFEGLTSGEYTIYIKDKNGCNPVYTDTIFVLDYPKFFTPNGDGENDTWRIPYMTNRPEIKVTIFDRFGKVISGFTGNSIGWDGSLNGQKLPATDYWFIITLENGRIVRGHFALMR</sequence>
<organism evidence="2 3">
    <name type="scientific">Flavobacterium arcticum</name>
    <dbReference type="NCBI Taxonomy" id="1784713"/>
    <lineage>
        <taxon>Bacteria</taxon>
        <taxon>Pseudomonadati</taxon>
        <taxon>Bacteroidota</taxon>
        <taxon>Flavobacteriia</taxon>
        <taxon>Flavobacteriales</taxon>
        <taxon>Flavobacteriaceae</taxon>
        <taxon>Flavobacterium</taxon>
    </lineage>
</organism>
<dbReference type="NCBIfam" id="TIGR04131">
    <property type="entry name" value="Bac_Flav_CTERM"/>
    <property type="match status" value="1"/>
</dbReference>
<dbReference type="NCBIfam" id="NF038133">
    <property type="entry name" value="choice_anch_L"/>
    <property type="match status" value="1"/>
</dbReference>
<dbReference type="InterPro" id="IPR049804">
    <property type="entry name" value="Choice_anch_L"/>
</dbReference>
<dbReference type="InterPro" id="IPR026341">
    <property type="entry name" value="T9SS_type_B"/>
</dbReference>
<dbReference type="AlphaFoldDB" id="A0A345HET8"/>
<dbReference type="KEGG" id="fat:DVK85_13005"/>
<dbReference type="RefSeq" id="WP_114678856.1">
    <property type="nucleotide sequence ID" value="NZ_CP031188.1"/>
</dbReference>
<dbReference type="InterPro" id="IPR035986">
    <property type="entry name" value="PKD_dom_sf"/>
</dbReference>
<name>A0A345HET8_9FLAO</name>
<reference evidence="2 3" key="1">
    <citation type="submission" date="2018-07" db="EMBL/GenBank/DDBJ databases">
        <title>Complete genome sequence of Flavobacterium arcticum type strain SM1502T.</title>
        <authorList>
            <person name="Li Y."/>
            <person name="Li D.-D."/>
        </authorList>
    </citation>
    <scope>NUCLEOTIDE SEQUENCE [LARGE SCALE GENOMIC DNA]</scope>
    <source>
        <strain evidence="2 3">SM1502</strain>
    </source>
</reference>
<feature type="chain" id="PRO_5016855648" description="Gliding motility-associated C-terminal domain-containing protein" evidence="1">
    <location>
        <begin position="23"/>
        <end position="768"/>
    </location>
</feature>
<dbReference type="Proteomes" id="UP000253951">
    <property type="component" value="Chromosome"/>
</dbReference>
<accession>A0A345HET8</accession>